<protein>
    <submittedName>
        <fullName evidence="2">AMP deaminase</fullName>
        <ecNumber evidence="2">3.5.4.6</ecNumber>
    </submittedName>
</protein>
<feature type="compositionally biased region" description="Low complexity" evidence="1">
    <location>
        <begin position="18"/>
        <end position="32"/>
    </location>
</feature>
<dbReference type="EMBL" id="JANBUL010000299">
    <property type="protein sequence ID" value="KAJ2777318.1"/>
    <property type="molecule type" value="Genomic_DNA"/>
</dbReference>
<evidence type="ECO:0000313" key="3">
    <source>
        <dbReference type="Proteomes" id="UP001140217"/>
    </source>
</evidence>
<organism evidence="2 3">
    <name type="scientific">Coemansia javaensis</name>
    <dbReference type="NCBI Taxonomy" id="2761396"/>
    <lineage>
        <taxon>Eukaryota</taxon>
        <taxon>Fungi</taxon>
        <taxon>Fungi incertae sedis</taxon>
        <taxon>Zoopagomycota</taxon>
        <taxon>Kickxellomycotina</taxon>
        <taxon>Kickxellomycetes</taxon>
        <taxon>Kickxellales</taxon>
        <taxon>Kickxellaceae</taxon>
        <taxon>Coemansia</taxon>
    </lineage>
</organism>
<dbReference type="Proteomes" id="UP001140217">
    <property type="component" value="Unassembled WGS sequence"/>
</dbReference>
<feature type="region of interest" description="Disordered" evidence="1">
    <location>
        <begin position="211"/>
        <end position="247"/>
    </location>
</feature>
<feature type="compositionally biased region" description="Basic and acidic residues" evidence="1">
    <location>
        <begin position="236"/>
        <end position="247"/>
    </location>
</feature>
<feature type="region of interest" description="Disordered" evidence="1">
    <location>
        <begin position="1"/>
        <end position="52"/>
    </location>
</feature>
<feature type="compositionally biased region" description="Basic and acidic residues" evidence="1">
    <location>
        <begin position="33"/>
        <end position="42"/>
    </location>
</feature>
<dbReference type="AlphaFoldDB" id="A0A9W8H3V6"/>
<gene>
    <name evidence="2" type="primary">AMD1</name>
    <name evidence="2" type="ORF">H4R18_005219</name>
</gene>
<comment type="caution">
    <text evidence="2">The sequence shown here is derived from an EMBL/GenBank/DDBJ whole genome shotgun (WGS) entry which is preliminary data.</text>
</comment>
<dbReference type="OrthoDB" id="1723809at2759"/>
<sequence length="247" mass="26080">MLSSSQAAGKGRGALFGDSSADSSQAASPARASSDDERDARHHPYLSRRTMSITSLAAERALIDSMFDQAEEHHQPDAGPPAAMQRTDSHVTASPTPRSILMSQRLGQAHAGAVLPQMSPHTPALAAEPAAAMPPLALGAAAAPAAPAAPAEDEAAGRRLEAELRSLMRRVRVDDDDALAGTGESAAELRRIGAALTRCMALRDKYMELSGQHERANPKNQPGWTIYPPPPAPAWRDYREPAAEATT</sequence>
<keyword evidence="2" id="KW-0378">Hydrolase</keyword>
<keyword evidence="3" id="KW-1185">Reference proteome</keyword>
<reference evidence="2" key="1">
    <citation type="submission" date="2022-07" db="EMBL/GenBank/DDBJ databases">
        <title>Phylogenomic reconstructions and comparative analyses of Kickxellomycotina fungi.</title>
        <authorList>
            <person name="Reynolds N.K."/>
            <person name="Stajich J.E."/>
            <person name="Barry K."/>
            <person name="Grigoriev I.V."/>
            <person name="Crous P."/>
            <person name="Smith M.E."/>
        </authorList>
    </citation>
    <scope>NUCLEOTIDE SEQUENCE</scope>
    <source>
        <strain evidence="2">NBRC 105414</strain>
    </source>
</reference>
<feature type="non-terminal residue" evidence="2">
    <location>
        <position position="247"/>
    </location>
</feature>
<dbReference type="EC" id="3.5.4.6" evidence="2"/>
<evidence type="ECO:0000256" key="1">
    <source>
        <dbReference type="SAM" id="MobiDB-lite"/>
    </source>
</evidence>
<dbReference type="GO" id="GO:0003876">
    <property type="term" value="F:AMP deaminase activity"/>
    <property type="evidence" value="ECO:0007669"/>
    <property type="project" value="UniProtKB-EC"/>
</dbReference>
<evidence type="ECO:0000313" key="2">
    <source>
        <dbReference type="EMBL" id="KAJ2777318.1"/>
    </source>
</evidence>
<feature type="region of interest" description="Disordered" evidence="1">
    <location>
        <begin position="70"/>
        <end position="95"/>
    </location>
</feature>
<name>A0A9W8H3V6_9FUNG</name>
<proteinExistence type="predicted"/>
<accession>A0A9W8H3V6</accession>